<proteinExistence type="predicted"/>
<keyword evidence="4" id="KW-1185">Reference proteome</keyword>
<feature type="transmembrane region" description="Helical" evidence="2">
    <location>
        <begin position="171"/>
        <end position="197"/>
    </location>
</feature>
<sequence>MALNLSAASLSQSQISSSASPSTSASSCGGHQFVFLKQKHKDPLTKQLLRHVPSSKAFVQAADNGESDPSSSSSESLVMSSSRTQLDLLEQLTSASPSPNGKGYESARATSTTIREQLMRLAGDRDGDDFTIKLVGKNLNKASPKFLTTSQKRNIKRQAYLNEVSTRNDSVFFATIGAFVLLPPLIILGIAVATGYVQLFP</sequence>
<dbReference type="PANTHER" id="PTHR36742:SF1">
    <property type="entry name" value="MYOSIN-G HEAVY CHAIN-LIKE PROTEIN"/>
    <property type="match status" value="1"/>
</dbReference>
<dbReference type="Proteomes" id="UP001497516">
    <property type="component" value="Chromosome 1"/>
</dbReference>
<protein>
    <submittedName>
        <fullName evidence="3">Uncharacterized protein</fullName>
    </submittedName>
</protein>
<accession>A0AAV2CK70</accession>
<reference evidence="3 4" key="1">
    <citation type="submission" date="2024-04" db="EMBL/GenBank/DDBJ databases">
        <authorList>
            <person name="Fracassetti M."/>
        </authorList>
    </citation>
    <scope>NUCLEOTIDE SEQUENCE [LARGE SCALE GENOMIC DNA]</scope>
</reference>
<keyword evidence="2" id="KW-1133">Transmembrane helix</keyword>
<organism evidence="3 4">
    <name type="scientific">Linum trigynum</name>
    <dbReference type="NCBI Taxonomy" id="586398"/>
    <lineage>
        <taxon>Eukaryota</taxon>
        <taxon>Viridiplantae</taxon>
        <taxon>Streptophyta</taxon>
        <taxon>Embryophyta</taxon>
        <taxon>Tracheophyta</taxon>
        <taxon>Spermatophyta</taxon>
        <taxon>Magnoliopsida</taxon>
        <taxon>eudicotyledons</taxon>
        <taxon>Gunneridae</taxon>
        <taxon>Pentapetalae</taxon>
        <taxon>rosids</taxon>
        <taxon>fabids</taxon>
        <taxon>Malpighiales</taxon>
        <taxon>Linaceae</taxon>
        <taxon>Linum</taxon>
    </lineage>
</organism>
<dbReference type="PANTHER" id="PTHR36742">
    <property type="entry name" value="MYOSIN-G HEAVY CHAIN-LIKE PROTEIN"/>
    <property type="match status" value="1"/>
</dbReference>
<feature type="region of interest" description="Disordered" evidence="1">
    <location>
        <begin position="1"/>
        <end position="27"/>
    </location>
</feature>
<evidence type="ECO:0000256" key="2">
    <source>
        <dbReference type="SAM" id="Phobius"/>
    </source>
</evidence>
<gene>
    <name evidence="3" type="ORF">LTRI10_LOCUS4021</name>
</gene>
<keyword evidence="2" id="KW-0812">Transmembrane</keyword>
<dbReference type="EMBL" id="OZ034813">
    <property type="protein sequence ID" value="CAL1356312.1"/>
    <property type="molecule type" value="Genomic_DNA"/>
</dbReference>
<dbReference type="AlphaFoldDB" id="A0AAV2CK70"/>
<evidence type="ECO:0000256" key="1">
    <source>
        <dbReference type="SAM" id="MobiDB-lite"/>
    </source>
</evidence>
<evidence type="ECO:0000313" key="3">
    <source>
        <dbReference type="EMBL" id="CAL1356312.1"/>
    </source>
</evidence>
<feature type="region of interest" description="Disordered" evidence="1">
    <location>
        <begin position="60"/>
        <end position="79"/>
    </location>
</feature>
<feature type="compositionally biased region" description="Low complexity" evidence="1">
    <location>
        <begin position="67"/>
        <end position="79"/>
    </location>
</feature>
<name>A0AAV2CK70_9ROSI</name>
<evidence type="ECO:0000313" key="4">
    <source>
        <dbReference type="Proteomes" id="UP001497516"/>
    </source>
</evidence>
<keyword evidence="2" id="KW-0472">Membrane</keyword>
<dbReference type="GO" id="GO:0009507">
    <property type="term" value="C:chloroplast"/>
    <property type="evidence" value="ECO:0007669"/>
    <property type="project" value="TreeGrafter"/>
</dbReference>